<dbReference type="PROSITE" id="PS50853">
    <property type="entry name" value="FN3"/>
    <property type="match status" value="1"/>
</dbReference>
<evidence type="ECO:0000259" key="2">
    <source>
        <dbReference type="PROSITE" id="PS50878"/>
    </source>
</evidence>
<dbReference type="Pfam" id="PF21109">
    <property type="entry name" value="Stonustoxin_helical"/>
    <property type="match status" value="2"/>
</dbReference>
<dbReference type="Pfam" id="PF18078">
    <property type="entry name" value="Thioredoxin_11"/>
    <property type="match status" value="2"/>
</dbReference>
<dbReference type="PANTHER" id="PTHR31594">
    <property type="entry name" value="AIG1-TYPE G DOMAIN-CONTAINING PROTEIN"/>
    <property type="match status" value="1"/>
</dbReference>
<organism evidence="3 4">
    <name type="scientific">Electrophorus voltai</name>
    <dbReference type="NCBI Taxonomy" id="2609070"/>
    <lineage>
        <taxon>Eukaryota</taxon>
        <taxon>Metazoa</taxon>
        <taxon>Chordata</taxon>
        <taxon>Craniata</taxon>
        <taxon>Vertebrata</taxon>
        <taxon>Euteleostomi</taxon>
        <taxon>Actinopterygii</taxon>
        <taxon>Neopterygii</taxon>
        <taxon>Teleostei</taxon>
        <taxon>Ostariophysi</taxon>
        <taxon>Gymnotiformes</taxon>
        <taxon>Gymnotoidei</taxon>
        <taxon>Gymnotidae</taxon>
        <taxon>Electrophorus</taxon>
    </lineage>
</organism>
<name>A0AAD8ZXA4_9TELE</name>
<dbReference type="InterPro" id="IPR003961">
    <property type="entry name" value="FN3_dom"/>
</dbReference>
<dbReference type="CDD" id="cd00063">
    <property type="entry name" value="FN3"/>
    <property type="match status" value="1"/>
</dbReference>
<dbReference type="Pfam" id="PF00078">
    <property type="entry name" value="RVT_1"/>
    <property type="match status" value="1"/>
</dbReference>
<dbReference type="InterPro" id="IPR048997">
    <property type="entry name" value="Stonustoxin-like_helical"/>
</dbReference>
<comment type="caution">
    <text evidence="3">The sequence shown here is derived from an EMBL/GenBank/DDBJ whole genome shotgun (WGS) entry which is preliminary data.</text>
</comment>
<feature type="domain" description="Reverse transcriptase" evidence="2">
    <location>
        <begin position="134"/>
        <end position="340"/>
    </location>
</feature>
<evidence type="ECO:0000259" key="1">
    <source>
        <dbReference type="PROSITE" id="PS50853"/>
    </source>
</evidence>
<gene>
    <name evidence="3" type="ORF">P4O66_005415</name>
</gene>
<protein>
    <recommendedName>
        <fullName evidence="5">Fibronectin type-III domain-containing protein</fullName>
    </recommendedName>
</protein>
<accession>A0AAD8ZXA4</accession>
<evidence type="ECO:0008006" key="5">
    <source>
        <dbReference type="Google" id="ProtNLM"/>
    </source>
</evidence>
<feature type="non-terminal residue" evidence="3">
    <location>
        <position position="1"/>
    </location>
</feature>
<dbReference type="PROSITE" id="PS50878">
    <property type="entry name" value="RT_POL"/>
    <property type="match status" value="1"/>
</dbReference>
<dbReference type="SUPFAM" id="SSF56672">
    <property type="entry name" value="DNA/RNA polymerases"/>
    <property type="match status" value="1"/>
</dbReference>
<dbReference type="Gene3D" id="2.60.40.10">
    <property type="entry name" value="Immunoglobulins"/>
    <property type="match status" value="1"/>
</dbReference>
<dbReference type="InterPro" id="IPR013783">
    <property type="entry name" value="Ig-like_fold"/>
</dbReference>
<sequence length="1491" mass="166852">KIICDLKENKQNVEMPCLGRPFQLGMLYDMRRDFLIPGLTLWDNDELQRHKNVIPKQFIKMAVSASDSLEDKVPDFSALRCSWRRTMRVAAFDLCLVFSSWTDSSEGGGTSICGRVLKACADQLALVFTDIFNLSLTLVIVPSSFKQSTIVPVPKKPQPSDLNDYRPVPLTSVVMKCFEKLVRDFITSSLPASTDPLQFAYRHNCSTDDTIAHLLHTTLTHLDEGREIMLKCYRPQSVRVGNCSSSTLTLSTGAPQGCVLSPLLYSLYTYDCTATSRSTIIVKFADDTVVKGLILDNEERAYLEEIKHLENWCQENNLLLNVIPVLIPPYQLPGKEGSSASLPPQMPKRLQTALQVSPTMCSLQKEAVEVPCLGRPFQLGMLYDMRRDCLIPGLTLWDNNKLQKHKNVIPKHFTQMEVSTSDSLEDKAASMNISGSLKLSVLSGKVNVAGSAKYFNDNKKSTKQSRITLKYHVSTHFEHLTMDHLDHKSFQYTEVFDSDLGTHVVTAVLYGADAFLVFNRDLDSNEEKTEVEGSFKGALRNISCYGISVEGGASMKLNENEKAVTDKFSCTFYGDFTLPTNPFSFEGAMDIYKQLPNMLGEKGKNAVPLKVWLYPLAKLDSKAAKCVRDISNSLITAVSDVIESLNNAEIRCNDLAVDTAAQAFPAFHQKIQELKKKCNDYKLDLLKKVGSLLPLIRGGQKEECDLVGLLKHHEESPFSSTELDQWIKIKEDEADVLKAFLEKLECPAPDVYKNISKVFAHTEDVVCFTFTSLDEPDPFLDYLTNYTVEKSEKKERGDIKPESWLTQDVGQRMRKALKIFNGLKSSSKSNNTKFIVVSDYNKKNPGACIMLYGHECDDAVCFIPPFKPICSTTGAVTDSSVTVKLSTASSPAMSSLEKEAVEMPCLGRPFQLGMLYDMRRDCLVPGLTLWDNDELQKHKNVIPKQFTQMEVSASDSLEDKAASMNICGSLKLSVLSGKVNVEGSAKYFNDNKKSTKQSRITLKYHVSTQFKQLTMDHLDHKNFKYTEVLNGEKDENDVATHVVTAVLYGADAFFVFSRDLDSNEDKTNIEGTFKAALSNLGKLGNLKGQASVKLNESEKAVTDKFSCTFYGDFRLPANPFSFEGAMDIYKQLPNMLGRKEENAVPLKVWLYPLAKLDSKAAKCVRDISNSLITAVSNTIESLNIAEIRCNDLAVDTAAQAFPAFHQKIQELKKKCNDYKLDLLKKVGSLLPLIRGGQKEECDLVGLLKHHEESPFSSTELDQWIKIKEDEADVLKAFLEKLECPAPDVYKNIFKVFAHTEDVVCFTFTSLDEPDPFLDYLTNYTVEKSEKKERGDIKPGSWLTQDIGQRMRKALKIFNGLKSSSKSNNTKFIVVSVYNKKNPGACIMLYGHECDDAVCFIPPSKPICSTTGAVTDSSVTVKLSPACESRVKRNLEYKMKQEEEWKCQSLHHKEDEVTLTDLNADAVYEIRCVAVGELEQFPVTSDVIIAKT</sequence>
<dbReference type="PANTHER" id="PTHR31594:SF15">
    <property type="entry name" value="VERRUCOTOXIN SUBUNIT BETA ISOFORM X1-RELATED"/>
    <property type="match status" value="1"/>
</dbReference>
<evidence type="ECO:0000313" key="3">
    <source>
        <dbReference type="EMBL" id="KAK1806931.1"/>
    </source>
</evidence>
<feature type="domain" description="Fibronectin type-III" evidence="1">
    <location>
        <begin position="1401"/>
        <end position="1491"/>
    </location>
</feature>
<reference evidence="3" key="1">
    <citation type="submission" date="2023-03" db="EMBL/GenBank/DDBJ databases">
        <title>Electrophorus voltai genome.</title>
        <authorList>
            <person name="Bian C."/>
        </authorList>
    </citation>
    <scope>NUCLEOTIDE SEQUENCE</scope>
    <source>
        <strain evidence="3">CB-2022</strain>
        <tissue evidence="3">Muscle</tissue>
    </source>
</reference>
<dbReference type="EMBL" id="JAROKS010000001">
    <property type="protein sequence ID" value="KAK1806931.1"/>
    <property type="molecule type" value="Genomic_DNA"/>
</dbReference>
<dbReference type="InterPro" id="IPR040581">
    <property type="entry name" value="Thioredoxin_11"/>
</dbReference>
<dbReference type="InterPro" id="IPR000477">
    <property type="entry name" value="RT_dom"/>
</dbReference>
<dbReference type="InterPro" id="IPR036116">
    <property type="entry name" value="FN3_sf"/>
</dbReference>
<proteinExistence type="predicted"/>
<dbReference type="Proteomes" id="UP001239994">
    <property type="component" value="Unassembled WGS sequence"/>
</dbReference>
<dbReference type="InterPro" id="IPR052090">
    <property type="entry name" value="Cytolytic_pore-forming_toxin"/>
</dbReference>
<keyword evidence="4" id="KW-1185">Reference proteome</keyword>
<dbReference type="InterPro" id="IPR043502">
    <property type="entry name" value="DNA/RNA_pol_sf"/>
</dbReference>
<evidence type="ECO:0000313" key="4">
    <source>
        <dbReference type="Proteomes" id="UP001239994"/>
    </source>
</evidence>
<dbReference type="SUPFAM" id="SSF49265">
    <property type="entry name" value="Fibronectin type III"/>
    <property type="match status" value="1"/>
</dbReference>